<feature type="chain" id="PRO_5045785716" evidence="1">
    <location>
        <begin position="26"/>
        <end position="228"/>
    </location>
</feature>
<evidence type="ECO:0000313" key="2">
    <source>
        <dbReference type="EMBL" id="GAA4426196.1"/>
    </source>
</evidence>
<comment type="caution">
    <text evidence="2">The sequence shown here is derived from an EMBL/GenBank/DDBJ whole genome shotgun (WGS) entry which is preliminary data.</text>
</comment>
<protein>
    <submittedName>
        <fullName evidence="2">Uncharacterized protein</fullName>
    </submittedName>
</protein>
<dbReference type="RefSeq" id="WP_345064738.1">
    <property type="nucleotide sequence ID" value="NZ_BAABEX010000024.1"/>
</dbReference>
<proteinExistence type="predicted"/>
<dbReference type="Proteomes" id="UP001501788">
    <property type="component" value="Unassembled WGS sequence"/>
</dbReference>
<reference evidence="3" key="1">
    <citation type="journal article" date="2019" name="Int. J. Syst. Evol. Microbiol.">
        <title>The Global Catalogue of Microorganisms (GCM) 10K type strain sequencing project: providing services to taxonomists for standard genome sequencing and annotation.</title>
        <authorList>
            <consortium name="The Broad Institute Genomics Platform"/>
            <consortium name="The Broad Institute Genome Sequencing Center for Infectious Disease"/>
            <person name="Wu L."/>
            <person name="Ma J."/>
        </authorList>
    </citation>
    <scope>NUCLEOTIDE SEQUENCE [LARGE SCALE GENOMIC DNA]</scope>
    <source>
        <strain evidence="3">JCM 31890</strain>
    </source>
</reference>
<dbReference type="EMBL" id="BAABEX010000024">
    <property type="protein sequence ID" value="GAA4426196.1"/>
    <property type="molecule type" value="Genomic_DNA"/>
</dbReference>
<organism evidence="2 3">
    <name type="scientific">Acidovorax lacteus</name>
    <dbReference type="NCBI Taxonomy" id="1924988"/>
    <lineage>
        <taxon>Bacteria</taxon>
        <taxon>Pseudomonadati</taxon>
        <taxon>Pseudomonadota</taxon>
        <taxon>Betaproteobacteria</taxon>
        <taxon>Burkholderiales</taxon>
        <taxon>Comamonadaceae</taxon>
        <taxon>Acidovorax</taxon>
    </lineage>
</organism>
<keyword evidence="3" id="KW-1185">Reference proteome</keyword>
<feature type="signal peptide" evidence="1">
    <location>
        <begin position="1"/>
        <end position="25"/>
    </location>
</feature>
<evidence type="ECO:0000256" key="1">
    <source>
        <dbReference type="SAM" id="SignalP"/>
    </source>
</evidence>
<dbReference type="PROSITE" id="PS51257">
    <property type="entry name" value="PROKAR_LIPOPROTEIN"/>
    <property type="match status" value="1"/>
</dbReference>
<evidence type="ECO:0000313" key="3">
    <source>
        <dbReference type="Proteomes" id="UP001501788"/>
    </source>
</evidence>
<name>A0ABP8LCW6_9BURK</name>
<gene>
    <name evidence="2" type="ORF">GCM10023090_21840</name>
</gene>
<accession>A0ABP8LCW6</accession>
<sequence length="228" mass="24688">MAFSKAIRWAVLAGAVATLAGCAYRAPIPLAENFELTVQPKVRSAGHWELVSRDVVAQTMTTLEKAGVAPGTQLHVALPANPSQFDLGFREFLITQLVQNGAAVQQNPGQTLDVTYHTQVVRHNSARPHFIPGQFTMIAAGLMAAYGLRHEHLDVQLLATLGLTAAADYGASINSGGPTNTELILTTTVTRGGQYIDRKTDVYYLENADAPLFMRPTYRNVPMKVVSQ</sequence>
<keyword evidence="1" id="KW-0732">Signal</keyword>